<reference evidence="1 2" key="1">
    <citation type="submission" date="2016-10" db="EMBL/GenBank/DDBJ databases">
        <authorList>
            <person name="Varghese N."/>
            <person name="Submissions S."/>
        </authorList>
    </citation>
    <scope>NUCLEOTIDE SEQUENCE [LARGE SCALE GENOMIC DNA]</scope>
    <source>
        <strain evidence="1 2">BS2776</strain>
    </source>
</reference>
<evidence type="ECO:0000313" key="1">
    <source>
        <dbReference type="EMBL" id="SDN71303.1"/>
    </source>
</evidence>
<sequence>MNCVICNTPFEPTNKKHQHCGNNCSVSLYAARKKVRQSIKAALKALKTPEEVNQFNLSLTTLLEGTSQ</sequence>
<dbReference type="Proteomes" id="UP000181903">
    <property type="component" value="Chromosome I"/>
</dbReference>
<keyword evidence="2" id="KW-1185">Reference proteome</keyword>
<evidence type="ECO:0000313" key="2">
    <source>
        <dbReference type="Proteomes" id="UP000181903"/>
    </source>
</evidence>
<evidence type="ECO:0008006" key="3">
    <source>
        <dbReference type="Google" id="ProtNLM"/>
    </source>
</evidence>
<dbReference type="EMBL" id="LT629706">
    <property type="protein sequence ID" value="SDN71303.1"/>
    <property type="molecule type" value="Genomic_DNA"/>
</dbReference>
<organism evidence="1 2">
    <name type="scientific">Pseudomonas poae</name>
    <dbReference type="NCBI Taxonomy" id="200451"/>
    <lineage>
        <taxon>Bacteria</taxon>
        <taxon>Pseudomonadati</taxon>
        <taxon>Pseudomonadota</taxon>
        <taxon>Gammaproteobacteria</taxon>
        <taxon>Pseudomonadales</taxon>
        <taxon>Pseudomonadaceae</taxon>
        <taxon>Pseudomonas</taxon>
    </lineage>
</organism>
<name>A0ABY0RD74_9PSED</name>
<accession>A0ABY0RD74</accession>
<proteinExistence type="predicted"/>
<gene>
    <name evidence="1" type="ORF">SAMN04490208_1218</name>
</gene>
<protein>
    <recommendedName>
        <fullName evidence="3">DUF2116 family Zn-ribbon domain-containing protein</fullName>
    </recommendedName>
</protein>